<gene>
    <name evidence="2" type="ORF">PHJA_000079600</name>
</gene>
<evidence type="ECO:0000259" key="1">
    <source>
        <dbReference type="Pfam" id="PF13802"/>
    </source>
</evidence>
<dbReference type="EMBL" id="BMAC01000007">
    <property type="protein sequence ID" value="GFP79361.1"/>
    <property type="molecule type" value="Genomic_DNA"/>
</dbReference>
<accession>A0A830BBE5</accession>
<proteinExistence type="predicted"/>
<dbReference type="InterPro" id="IPR011013">
    <property type="entry name" value="Gal_mutarotase_sf_dom"/>
</dbReference>
<name>A0A830BBE5_9LAMI</name>
<dbReference type="AlphaFoldDB" id="A0A830BBE5"/>
<dbReference type="GO" id="GO:0003824">
    <property type="term" value="F:catalytic activity"/>
    <property type="evidence" value="ECO:0007669"/>
    <property type="project" value="InterPro"/>
</dbReference>
<organism evidence="2 3">
    <name type="scientific">Phtheirospermum japonicum</name>
    <dbReference type="NCBI Taxonomy" id="374723"/>
    <lineage>
        <taxon>Eukaryota</taxon>
        <taxon>Viridiplantae</taxon>
        <taxon>Streptophyta</taxon>
        <taxon>Embryophyta</taxon>
        <taxon>Tracheophyta</taxon>
        <taxon>Spermatophyta</taxon>
        <taxon>Magnoliopsida</taxon>
        <taxon>eudicotyledons</taxon>
        <taxon>Gunneridae</taxon>
        <taxon>Pentapetalae</taxon>
        <taxon>asterids</taxon>
        <taxon>lamiids</taxon>
        <taxon>Lamiales</taxon>
        <taxon>Orobanchaceae</taxon>
        <taxon>Orobanchaceae incertae sedis</taxon>
        <taxon>Phtheirospermum</taxon>
    </lineage>
</organism>
<dbReference type="Gene3D" id="2.60.40.1760">
    <property type="entry name" value="glycosyl hydrolase (family 31)"/>
    <property type="match status" value="1"/>
</dbReference>
<dbReference type="Pfam" id="PF13802">
    <property type="entry name" value="Gal_mutarotas_2"/>
    <property type="match status" value="1"/>
</dbReference>
<evidence type="ECO:0000313" key="3">
    <source>
        <dbReference type="Proteomes" id="UP000653305"/>
    </source>
</evidence>
<comment type="caution">
    <text evidence="2">The sequence shown here is derived from an EMBL/GenBank/DDBJ whole genome shotgun (WGS) entry which is preliminary data.</text>
</comment>
<dbReference type="GO" id="GO:0030246">
    <property type="term" value="F:carbohydrate binding"/>
    <property type="evidence" value="ECO:0007669"/>
    <property type="project" value="InterPro"/>
</dbReference>
<dbReference type="OrthoDB" id="1334205at2759"/>
<dbReference type="SUPFAM" id="SSF74650">
    <property type="entry name" value="Galactose mutarotase-like"/>
    <property type="match status" value="1"/>
</dbReference>
<feature type="domain" description="Glycoside hydrolase family 31 N-terminal" evidence="1">
    <location>
        <begin position="79"/>
        <end position="152"/>
    </location>
</feature>
<sequence>MSGYEGTSLNSEARSGKMIFEPILEKGVFRFDCSEDDRKNAFPSISFQDSKVRDTPLVNVQNVPTYIPSFECVSGQQIVNLEFPTNTSFYGTGEVSGQLERTGKRIFMWNTDAWGYGTGTTSLYQSHPWILAVLPNGEALGVLADTTRRCEVFCDFSAYPVITFGPLASPNDVLVSFSRAVVIT</sequence>
<keyword evidence="3" id="KW-1185">Reference proteome</keyword>
<dbReference type="CDD" id="cd14752">
    <property type="entry name" value="GH31_N"/>
    <property type="match status" value="1"/>
</dbReference>
<protein>
    <submittedName>
        <fullName evidence="2">Alpha-glucosidase 2</fullName>
    </submittedName>
</protein>
<evidence type="ECO:0000313" key="2">
    <source>
        <dbReference type="EMBL" id="GFP79361.1"/>
    </source>
</evidence>
<dbReference type="GO" id="GO:0005975">
    <property type="term" value="P:carbohydrate metabolic process"/>
    <property type="evidence" value="ECO:0007669"/>
    <property type="project" value="InterPro"/>
</dbReference>
<dbReference type="Proteomes" id="UP000653305">
    <property type="component" value="Unassembled WGS sequence"/>
</dbReference>
<reference evidence="2" key="1">
    <citation type="submission" date="2020-07" db="EMBL/GenBank/DDBJ databases">
        <title>Ethylene signaling mediates host invasion by parasitic plants.</title>
        <authorList>
            <person name="Yoshida S."/>
        </authorList>
    </citation>
    <scope>NUCLEOTIDE SEQUENCE</scope>
    <source>
        <strain evidence="2">Okayama</strain>
    </source>
</reference>
<dbReference type="InterPro" id="IPR025887">
    <property type="entry name" value="Glyco_hydro_31_N_dom"/>
</dbReference>